<accession>A0A6M2BQI3</accession>
<proteinExistence type="predicted"/>
<keyword evidence="3" id="KW-0436">Ligase</keyword>
<dbReference type="InterPro" id="IPR045851">
    <property type="entry name" value="AMP-bd_C_sf"/>
</dbReference>
<evidence type="ECO:0000313" key="3">
    <source>
        <dbReference type="EMBL" id="NGY04339.1"/>
    </source>
</evidence>
<evidence type="ECO:0000259" key="1">
    <source>
        <dbReference type="Pfam" id="PF00501"/>
    </source>
</evidence>
<dbReference type="Pfam" id="PF00501">
    <property type="entry name" value="AMP-binding"/>
    <property type="match status" value="1"/>
</dbReference>
<dbReference type="PROSITE" id="PS00455">
    <property type="entry name" value="AMP_BINDING"/>
    <property type="match status" value="1"/>
</dbReference>
<dbReference type="InterPro" id="IPR020845">
    <property type="entry name" value="AMP-binding_CS"/>
</dbReference>
<organism evidence="3 4">
    <name type="scientific">Solimonas terrae</name>
    <dbReference type="NCBI Taxonomy" id="1396819"/>
    <lineage>
        <taxon>Bacteria</taxon>
        <taxon>Pseudomonadati</taxon>
        <taxon>Pseudomonadota</taxon>
        <taxon>Gammaproteobacteria</taxon>
        <taxon>Nevskiales</taxon>
        <taxon>Nevskiaceae</taxon>
        <taxon>Solimonas</taxon>
    </lineage>
</organism>
<protein>
    <submittedName>
        <fullName evidence="3">Long-chain fatty acid--CoA ligase</fullName>
    </submittedName>
</protein>
<dbReference type="InterPro" id="IPR050237">
    <property type="entry name" value="ATP-dep_AMP-bd_enzyme"/>
</dbReference>
<dbReference type="PANTHER" id="PTHR43767">
    <property type="entry name" value="LONG-CHAIN-FATTY-ACID--COA LIGASE"/>
    <property type="match status" value="1"/>
</dbReference>
<dbReference type="Proteomes" id="UP000472676">
    <property type="component" value="Unassembled WGS sequence"/>
</dbReference>
<dbReference type="Gene3D" id="3.30.300.30">
    <property type="match status" value="1"/>
</dbReference>
<feature type="domain" description="AMP-binding enzyme C-terminal" evidence="2">
    <location>
        <begin position="416"/>
        <end position="490"/>
    </location>
</feature>
<feature type="domain" description="AMP-dependent synthetase/ligase" evidence="1">
    <location>
        <begin position="10"/>
        <end position="366"/>
    </location>
</feature>
<dbReference type="EMBL" id="JAAMOW010000003">
    <property type="protein sequence ID" value="NGY04339.1"/>
    <property type="molecule type" value="Genomic_DNA"/>
</dbReference>
<dbReference type="InterPro" id="IPR025110">
    <property type="entry name" value="AMP-bd_C"/>
</dbReference>
<name>A0A6M2BQI3_9GAMM</name>
<evidence type="ECO:0000259" key="2">
    <source>
        <dbReference type="Pfam" id="PF13193"/>
    </source>
</evidence>
<dbReference type="GO" id="GO:0016878">
    <property type="term" value="F:acid-thiol ligase activity"/>
    <property type="evidence" value="ECO:0007669"/>
    <property type="project" value="UniProtKB-ARBA"/>
</dbReference>
<comment type="caution">
    <text evidence="3">The sequence shown here is derived from an EMBL/GenBank/DDBJ whole genome shotgun (WGS) entry which is preliminary data.</text>
</comment>
<evidence type="ECO:0000313" key="4">
    <source>
        <dbReference type="Proteomes" id="UP000472676"/>
    </source>
</evidence>
<dbReference type="SUPFAM" id="SSF56801">
    <property type="entry name" value="Acetyl-CoA synthetase-like"/>
    <property type="match status" value="1"/>
</dbReference>
<dbReference type="Gene3D" id="3.40.50.12780">
    <property type="entry name" value="N-terminal domain of ligase-like"/>
    <property type="match status" value="1"/>
</dbReference>
<dbReference type="PANTHER" id="PTHR43767:SF1">
    <property type="entry name" value="NONRIBOSOMAL PEPTIDE SYNTHASE PES1 (EUROFUNG)-RELATED"/>
    <property type="match status" value="1"/>
</dbReference>
<sequence>MHLSRYLRFWSQRRGEAPALHCEDQTLSWADVDRASSALAAHLQDIGVRRGDRVGVLLGNSLPWCVQFLASLRMGAIFVPLNVMFGRFELEQIAADAACVAVLSTAALIAKLGIDAGDAAADELRVFDLRAAGSSTAYEAVIASGQRCADAQLGDDDVMAICYTSGTTGVPKGATMTHRAVDAAMQGLILNFALRGGEERMLILAPLAFTGGVISNLAPWLVCGGTAWVEKAVDPMRAYRLLRDERITFFGGVPALWERIAQAPDFAQADLSQLRSAYTGGAPVPRPLLEQFRSKGVTIRQQYGFTEGCAGVSSPSLEEAVRFPASCGESLPGIELRICDSDGRPVVDGEVGEVLARGPQLMSGYWNKPEETRAAFHGDWYRTGDLARIDEHGCFTIVDRKKNMLISGGVNIYPAEVERAMAQIPGVIECVVLGLPSERWGQEVAAIVHAPTLKDAAIVLDHARTLLGTYKAPKQLRLSDQPLPKTPSNKIARTQLAELFAQLAP</sequence>
<gene>
    <name evidence="3" type="ORF">G7Y85_06155</name>
</gene>
<dbReference type="RefSeq" id="WP_166253532.1">
    <property type="nucleotide sequence ID" value="NZ_JAAMOW010000003.1"/>
</dbReference>
<reference evidence="3 4" key="1">
    <citation type="journal article" date="2014" name="Int. J. Syst. Evol. Microbiol.">
        <title>Solimonas terrae sp. nov., isolated from soil.</title>
        <authorList>
            <person name="Kim S.J."/>
            <person name="Moon J.Y."/>
            <person name="Weon H.Y."/>
            <person name="Ahn J.H."/>
            <person name="Chen W.M."/>
            <person name="Kwon S.W."/>
        </authorList>
    </citation>
    <scope>NUCLEOTIDE SEQUENCE [LARGE SCALE GENOMIC DNA]</scope>
    <source>
        <strain evidence="3 4">KIS83-12</strain>
    </source>
</reference>
<dbReference type="AlphaFoldDB" id="A0A6M2BQI3"/>
<keyword evidence="4" id="KW-1185">Reference proteome</keyword>
<dbReference type="InterPro" id="IPR042099">
    <property type="entry name" value="ANL_N_sf"/>
</dbReference>
<dbReference type="Pfam" id="PF13193">
    <property type="entry name" value="AMP-binding_C"/>
    <property type="match status" value="1"/>
</dbReference>
<dbReference type="InterPro" id="IPR000873">
    <property type="entry name" value="AMP-dep_synth/lig_dom"/>
</dbReference>